<evidence type="ECO:0000313" key="7">
    <source>
        <dbReference type="EMBL" id="NNV56677.1"/>
    </source>
</evidence>
<keyword evidence="3 5" id="KW-1133">Transmembrane helix</keyword>
<dbReference type="Proteomes" id="UP000598971">
    <property type="component" value="Unassembled WGS sequence"/>
</dbReference>
<evidence type="ECO:0000256" key="4">
    <source>
        <dbReference type="ARBA" id="ARBA00023136"/>
    </source>
</evidence>
<sequence length="166" mass="19359">MIKLHFWLKKTILQVVDIFYPPFKKIMPLQTFRYAACGGGNTAFGIFLYFIANNFIFLKPAVDLGFFALKPYIAAEYLFSIWFTFPIGFYLSRYVVFPESEIKKGIQLFRYFVTVAGAILLKYILLKLFIEVFGWYPTPANMITSVFVITFSYLAQRFFSFKSAKV</sequence>
<feature type="transmembrane region" description="Helical" evidence="5">
    <location>
        <begin position="108"/>
        <end position="130"/>
    </location>
</feature>
<protein>
    <submittedName>
        <fullName evidence="7">GtrA family protein</fullName>
    </submittedName>
</protein>
<keyword evidence="2 5" id="KW-0812">Transmembrane</keyword>
<evidence type="ECO:0000256" key="3">
    <source>
        <dbReference type="ARBA" id="ARBA00022989"/>
    </source>
</evidence>
<dbReference type="EMBL" id="WHPF01000010">
    <property type="protein sequence ID" value="NNV56677.1"/>
    <property type="molecule type" value="Genomic_DNA"/>
</dbReference>
<keyword evidence="4 5" id="KW-0472">Membrane</keyword>
<evidence type="ECO:0000313" key="8">
    <source>
        <dbReference type="Proteomes" id="UP000598971"/>
    </source>
</evidence>
<dbReference type="Pfam" id="PF04138">
    <property type="entry name" value="GtrA_DPMS_TM"/>
    <property type="match status" value="1"/>
</dbReference>
<comment type="subcellular location">
    <subcellularLocation>
        <location evidence="1">Membrane</location>
        <topology evidence="1">Multi-pass membrane protein</topology>
    </subcellularLocation>
</comment>
<feature type="transmembrane region" description="Helical" evidence="5">
    <location>
        <begin position="77"/>
        <end position="96"/>
    </location>
</feature>
<comment type="caution">
    <text evidence="7">The sequence shown here is derived from an EMBL/GenBank/DDBJ whole genome shotgun (WGS) entry which is preliminary data.</text>
</comment>
<feature type="transmembrane region" description="Helical" evidence="5">
    <location>
        <begin position="136"/>
        <end position="155"/>
    </location>
</feature>
<reference evidence="7" key="1">
    <citation type="submission" date="2019-10" db="EMBL/GenBank/DDBJ databases">
        <title>Draft genome sequence of Panacibacter sp. KCS-6.</title>
        <authorList>
            <person name="Yim K.J."/>
        </authorList>
    </citation>
    <scope>NUCLEOTIDE SEQUENCE</scope>
    <source>
        <strain evidence="7">KCS-6</strain>
    </source>
</reference>
<name>A0A8J8FHG3_9BACT</name>
<dbReference type="GO" id="GO:0016020">
    <property type="term" value="C:membrane"/>
    <property type="evidence" value="ECO:0007669"/>
    <property type="project" value="UniProtKB-SubCell"/>
</dbReference>
<gene>
    <name evidence="7" type="ORF">GD597_14495</name>
</gene>
<proteinExistence type="predicted"/>
<dbReference type="AlphaFoldDB" id="A0A8J8FHG3"/>
<evidence type="ECO:0000256" key="5">
    <source>
        <dbReference type="SAM" id="Phobius"/>
    </source>
</evidence>
<feature type="domain" description="GtrA/DPMS transmembrane" evidence="6">
    <location>
        <begin position="33"/>
        <end position="161"/>
    </location>
</feature>
<dbReference type="GO" id="GO:0000271">
    <property type="term" value="P:polysaccharide biosynthetic process"/>
    <property type="evidence" value="ECO:0007669"/>
    <property type="project" value="InterPro"/>
</dbReference>
<evidence type="ECO:0000256" key="1">
    <source>
        <dbReference type="ARBA" id="ARBA00004141"/>
    </source>
</evidence>
<keyword evidence="8" id="KW-1185">Reference proteome</keyword>
<evidence type="ECO:0000259" key="6">
    <source>
        <dbReference type="Pfam" id="PF04138"/>
    </source>
</evidence>
<organism evidence="7 8">
    <name type="scientific">Limnovirga soli</name>
    <dbReference type="NCBI Taxonomy" id="2656915"/>
    <lineage>
        <taxon>Bacteria</taxon>
        <taxon>Pseudomonadati</taxon>
        <taxon>Bacteroidota</taxon>
        <taxon>Chitinophagia</taxon>
        <taxon>Chitinophagales</taxon>
        <taxon>Chitinophagaceae</taxon>
        <taxon>Limnovirga</taxon>
    </lineage>
</organism>
<dbReference type="RefSeq" id="WP_171608621.1">
    <property type="nucleotide sequence ID" value="NZ_WHPF01000010.1"/>
</dbReference>
<evidence type="ECO:0000256" key="2">
    <source>
        <dbReference type="ARBA" id="ARBA00022692"/>
    </source>
</evidence>
<dbReference type="InterPro" id="IPR007267">
    <property type="entry name" value="GtrA_DPMS_TM"/>
</dbReference>
<accession>A0A8J8FHG3</accession>
<feature type="transmembrane region" description="Helical" evidence="5">
    <location>
        <begin position="34"/>
        <end position="57"/>
    </location>
</feature>